<dbReference type="Pfam" id="PF13181">
    <property type="entry name" value="TPR_8"/>
    <property type="match status" value="2"/>
</dbReference>
<feature type="compositionally biased region" description="Basic residues" evidence="2">
    <location>
        <begin position="638"/>
        <end position="661"/>
    </location>
</feature>
<protein>
    <submittedName>
        <fullName evidence="3">Uncharacterized protein</fullName>
    </submittedName>
</protein>
<comment type="caution">
    <text evidence="3">The sequence shown here is derived from an EMBL/GenBank/DDBJ whole genome shotgun (WGS) entry which is preliminary data.</text>
</comment>
<evidence type="ECO:0000256" key="2">
    <source>
        <dbReference type="SAM" id="MobiDB-lite"/>
    </source>
</evidence>
<dbReference type="InterPro" id="IPR039190">
    <property type="entry name" value="TTC14"/>
</dbReference>
<feature type="compositionally biased region" description="Low complexity" evidence="2">
    <location>
        <begin position="495"/>
        <end position="525"/>
    </location>
</feature>
<feature type="compositionally biased region" description="Basic and acidic residues" evidence="2">
    <location>
        <begin position="1037"/>
        <end position="1050"/>
    </location>
</feature>
<feature type="compositionally biased region" description="Basic and acidic residues" evidence="2">
    <location>
        <begin position="1071"/>
        <end position="1130"/>
    </location>
</feature>
<dbReference type="SUPFAM" id="SSF48452">
    <property type="entry name" value="TPR-like"/>
    <property type="match status" value="1"/>
</dbReference>
<dbReference type="SMART" id="SM00028">
    <property type="entry name" value="TPR"/>
    <property type="match status" value="3"/>
</dbReference>
<evidence type="ECO:0000313" key="3">
    <source>
        <dbReference type="EMBL" id="KAB0798277.1"/>
    </source>
</evidence>
<feature type="compositionally biased region" description="Pro residues" evidence="2">
    <location>
        <begin position="869"/>
        <end position="879"/>
    </location>
</feature>
<feature type="compositionally biased region" description="Basic residues" evidence="2">
    <location>
        <begin position="478"/>
        <end position="494"/>
    </location>
</feature>
<feature type="compositionally biased region" description="Basic and acidic residues" evidence="2">
    <location>
        <begin position="1139"/>
        <end position="1168"/>
    </location>
</feature>
<dbReference type="InterPro" id="IPR019734">
    <property type="entry name" value="TPR_rpt"/>
</dbReference>
<dbReference type="PANTHER" id="PTHR23184">
    <property type="entry name" value="TETRATRICOPEPTIDE REPEAT PROTEIN 14"/>
    <property type="match status" value="1"/>
</dbReference>
<feature type="compositionally biased region" description="Low complexity" evidence="2">
    <location>
        <begin position="765"/>
        <end position="775"/>
    </location>
</feature>
<evidence type="ECO:0000256" key="1">
    <source>
        <dbReference type="PROSITE-ProRule" id="PRU00339"/>
    </source>
</evidence>
<dbReference type="Gene3D" id="1.25.40.10">
    <property type="entry name" value="Tetratricopeptide repeat domain"/>
    <property type="match status" value="1"/>
</dbReference>
<dbReference type="InterPro" id="IPR011990">
    <property type="entry name" value="TPR-like_helical_dom_sf"/>
</dbReference>
<feature type="compositionally biased region" description="Basic residues" evidence="2">
    <location>
        <begin position="529"/>
        <end position="542"/>
    </location>
</feature>
<dbReference type="EMBL" id="VVIM01000006">
    <property type="protein sequence ID" value="KAB0798277.1"/>
    <property type="molecule type" value="Genomic_DNA"/>
</dbReference>
<feature type="region of interest" description="Disordered" evidence="2">
    <location>
        <begin position="737"/>
        <end position="1177"/>
    </location>
</feature>
<feature type="compositionally biased region" description="Basic and acidic residues" evidence="2">
    <location>
        <begin position="624"/>
        <end position="637"/>
    </location>
</feature>
<feature type="repeat" description="TPR" evidence="1">
    <location>
        <begin position="337"/>
        <end position="370"/>
    </location>
</feature>
<dbReference type="OrthoDB" id="1914839at2759"/>
<proteinExistence type="predicted"/>
<feature type="region of interest" description="Disordered" evidence="2">
    <location>
        <begin position="624"/>
        <end position="661"/>
    </location>
</feature>
<dbReference type="PROSITE" id="PS50293">
    <property type="entry name" value="TPR_REGION"/>
    <property type="match status" value="1"/>
</dbReference>
<dbReference type="InParanoid" id="A0A5N4ALS8"/>
<organism evidence="3 4">
    <name type="scientific">Photinus pyralis</name>
    <name type="common">Common eastern firefly</name>
    <name type="synonym">Lampyris pyralis</name>
    <dbReference type="NCBI Taxonomy" id="7054"/>
    <lineage>
        <taxon>Eukaryota</taxon>
        <taxon>Metazoa</taxon>
        <taxon>Ecdysozoa</taxon>
        <taxon>Arthropoda</taxon>
        <taxon>Hexapoda</taxon>
        <taxon>Insecta</taxon>
        <taxon>Pterygota</taxon>
        <taxon>Neoptera</taxon>
        <taxon>Endopterygota</taxon>
        <taxon>Coleoptera</taxon>
        <taxon>Polyphaga</taxon>
        <taxon>Elateriformia</taxon>
        <taxon>Elateroidea</taxon>
        <taxon>Lampyridae</taxon>
        <taxon>Lampyrinae</taxon>
        <taxon>Photinus</taxon>
    </lineage>
</organism>
<dbReference type="AlphaFoldDB" id="A0A5N4ALS8"/>
<feature type="compositionally biased region" description="Low complexity" evidence="2">
    <location>
        <begin position="971"/>
        <end position="987"/>
    </location>
</feature>
<dbReference type="Pfam" id="PF00515">
    <property type="entry name" value="TPR_1"/>
    <property type="match status" value="1"/>
</dbReference>
<sequence length="1204" mass="137148">MDPLHVDLLTQTLNFHGQQLQKVWEAERGEQDLIKHNIKDLNFQIYGQRQKYLSFQDRGKRLKLQQFIVKKANQLYAPDLLHRNTAEPNPVTEDMHAIMPPFETYINVDKPSRLKYFFETVRIGSLILGTIVSKTQSGMMLKVLCTVGMDASVHYVADINVKAFCPVANVIPAVDRKGVTRSYMMNDSVCCEVLEVIPDTDKMVCGMKGTTRQPNDPEHRPALGLIGADDFPLVYKKALEHKGESYDAVLEKSVGFNNPNNISYLSELMGINSQMSFMSGLAGRFPEPEYSHELRQVQASKWAYRNVADGIDHFKAGKHTEAFQCLNKALSIDPRNVEGLVARGALYANSGNFQKAIEDFETALKLNPSHANARKYMGETLIALGRSYEEENKVEEARKAYQSCLSIIPFHEEAQNSLEFLKSKLQNPKTLIEPGDLLLPNLGSVVPSAASVASNPKSTDVNDTLKQLLKNEEEDKKEKKKKKKTKKRKNRRRSSSSSSSSSSGSNESSSSSSSSSSDSSSSSGDSDFKKRKKHRSRSHRREKQNSLSPLSKRMALMDPTHDTNAAYQFNKPAASSSFDFAFEQPQEVVKAAPDEYELKVKAFLDQTKGDSDYEEKVRKFLEESSRWRKEKKGEDGKKKKKKKDKKAKKESKKKRKEKKLKRKHFDFSELEDLENKKLRDALKKELGLKDKRGKRHGNSDDEDYLLQKAGYSKRFLDSLPDLDELESKLNAYYALEKESKRIESSKRSMGLDSPSPTREQKARQAVAEATASANASGGPTKWKMQIGNATAGSSRFKKKPEREDWSEEQMLDKRISKDMMEESSKKSATLPPPPDKSANVRKGMAVKDAPPPAKKDADLSSKKVKMPPISVPQPKPLVPPGQVVLDKFGNFRLLSPRMQPDRSEDLPPLPPGAPPKDSFSGSRKPPEPPGRPRSGSRSSRRSRSRSRRKYSRSRSSSMSRSRSRSYRSRSRSYYSRSRSRSGSYYSRSRSRSRSYSGERRRYRRGGFRGGRYGDRGTYYKPRLPPRGGSYNRGRGNYYRDSRDGYRDYRGRGRPYNNRGGRRPRGRFGRGGYRDYRDRRYDRSRSRDRSRSLSGSRDRESVDTMRKVNAEKDKINKYLDNDGEPIRHEGPLSEGEDRDDYSTEKYVDRDSYDGKWGEKGGDGEKHKGIPNETNLEEMDKFLDKAKKDKKEEMLERNKDFLKDKS</sequence>
<reference evidence="3 4" key="1">
    <citation type="journal article" date="2018" name="Elife">
        <title>Firefly genomes illuminate parallel origins of bioluminescence in beetles.</title>
        <authorList>
            <person name="Fallon T.R."/>
            <person name="Lower S.E."/>
            <person name="Chang C.H."/>
            <person name="Bessho-Uehara M."/>
            <person name="Martin G.J."/>
            <person name="Bewick A.J."/>
            <person name="Behringer M."/>
            <person name="Debat H.J."/>
            <person name="Wong I."/>
            <person name="Day J.C."/>
            <person name="Suvorov A."/>
            <person name="Silva C.J."/>
            <person name="Stanger-Hall K.F."/>
            <person name="Hall D.W."/>
            <person name="Schmitz R.J."/>
            <person name="Nelson D.R."/>
            <person name="Lewis S.M."/>
            <person name="Shigenobu S."/>
            <person name="Bybee S.M."/>
            <person name="Larracuente A.M."/>
            <person name="Oba Y."/>
            <person name="Weng J.K."/>
        </authorList>
    </citation>
    <scope>NUCLEOTIDE SEQUENCE [LARGE SCALE GENOMIC DNA]</scope>
    <source>
        <strain evidence="3">1611_PpyrPB1</strain>
        <tissue evidence="3">Whole body</tissue>
    </source>
</reference>
<name>A0A5N4ALS8_PHOPY</name>
<feature type="region of interest" description="Disordered" evidence="2">
    <location>
        <begin position="684"/>
        <end position="703"/>
    </location>
</feature>
<feature type="repeat" description="TPR" evidence="1">
    <location>
        <begin position="378"/>
        <end position="411"/>
    </location>
</feature>
<accession>A0A5N4ALS8</accession>
<evidence type="ECO:0000313" key="4">
    <source>
        <dbReference type="Proteomes" id="UP000327044"/>
    </source>
</evidence>
<feature type="compositionally biased region" description="Basic and acidic residues" evidence="2">
    <location>
        <begin position="810"/>
        <end position="825"/>
    </location>
</feature>
<feature type="compositionally biased region" description="Low complexity" evidence="2">
    <location>
        <begin position="1025"/>
        <end position="1036"/>
    </location>
</feature>
<feature type="region of interest" description="Disordered" evidence="2">
    <location>
        <begin position="1185"/>
        <end position="1204"/>
    </location>
</feature>
<keyword evidence="4" id="KW-1185">Reference proteome</keyword>
<dbReference type="Proteomes" id="UP000327044">
    <property type="component" value="Unassembled WGS sequence"/>
</dbReference>
<feature type="compositionally biased region" description="Basic residues" evidence="2">
    <location>
        <begin position="961"/>
        <end position="970"/>
    </location>
</feature>
<feature type="repeat" description="TPR" evidence="1">
    <location>
        <begin position="303"/>
        <end position="336"/>
    </location>
</feature>
<feature type="region of interest" description="Disordered" evidence="2">
    <location>
        <begin position="468"/>
        <end position="568"/>
    </location>
</feature>
<feature type="compositionally biased region" description="Basic residues" evidence="2">
    <location>
        <begin position="938"/>
        <end position="952"/>
    </location>
</feature>
<keyword evidence="1" id="KW-0802">TPR repeat</keyword>
<dbReference type="PROSITE" id="PS50005">
    <property type="entry name" value="TPR"/>
    <property type="match status" value="3"/>
</dbReference>
<feature type="compositionally biased region" description="Basic and acidic residues" evidence="2">
    <location>
        <begin position="737"/>
        <end position="746"/>
    </location>
</feature>
<dbReference type="PANTHER" id="PTHR23184:SF9">
    <property type="entry name" value="TETRATRICOPEPTIDE REPEAT PROTEIN 14"/>
    <property type="match status" value="1"/>
</dbReference>
<gene>
    <name evidence="3" type="ORF">PPYR_09270</name>
</gene>